<sequence>MYESINPANGSAIQRFDDDTPFQVNQKLAQAVHAQRDWRQVPVAGRARLLTAVAAQLRKEQRRYAALITLEMGKPIVEAEAEIEKCAWTCDFYAAQAEHYLADETVASTATHSAVVFDPLGLVLAVMPWNYPFWQFIRFAAPALAAGNAAVLKHASNVPQCALALEELFRAAGAPEGLCTTLLVPSYGVQGLIEDARIAAVTLTGSTEVGKLVAAQAGAQMKKQVLELGGSDPFIVLADADIEAAAQTAVHARFGNTGQSCISSKRFIVVDEVADRFVAAFSALASGLKVGDPMERDTQIGPMARASLRATLHSQVERTLEAGATLVLGGRKIDGPGYFYAPTILDHVTDQMAAGTEETFGPLAAVMRVADTEAAIRLANATEFGLGATLWTRDLELAAKLARRIEAGAVFINGQVASDARLPFGGVKQSGYGRELGVYGIREFVNIKTVWTGPRR</sequence>
<dbReference type="CDD" id="cd07100">
    <property type="entry name" value="ALDH_SSADH1_GabD1"/>
    <property type="match status" value="1"/>
</dbReference>
<dbReference type="Pfam" id="PF00171">
    <property type="entry name" value="Aldedh"/>
    <property type="match status" value="1"/>
</dbReference>
<dbReference type="GO" id="GO:0004030">
    <property type="term" value="F:aldehyde dehydrogenase [NAD(P)+] activity"/>
    <property type="evidence" value="ECO:0007669"/>
    <property type="project" value="InterPro"/>
</dbReference>
<dbReference type="InterPro" id="IPR016162">
    <property type="entry name" value="Ald_DH_N"/>
</dbReference>
<reference evidence="6" key="1">
    <citation type="submission" date="2016-10" db="EMBL/GenBank/DDBJ databases">
        <authorList>
            <person name="Varghese N."/>
            <person name="Submissions S."/>
        </authorList>
    </citation>
    <scope>NUCLEOTIDE SEQUENCE [LARGE SCALE GENOMIC DNA]</scope>
    <source>
        <strain evidence="6">CGMCC 1.11014</strain>
    </source>
</reference>
<accession>A0A1I7KT59</accession>
<evidence type="ECO:0000313" key="6">
    <source>
        <dbReference type="Proteomes" id="UP000199391"/>
    </source>
</evidence>
<dbReference type="AlphaFoldDB" id="A0A1I7KT59"/>
<dbReference type="Gene3D" id="3.40.309.10">
    <property type="entry name" value="Aldehyde Dehydrogenase, Chain A, domain 2"/>
    <property type="match status" value="1"/>
</dbReference>
<evidence type="ECO:0000259" key="4">
    <source>
        <dbReference type="Pfam" id="PF00171"/>
    </source>
</evidence>
<protein>
    <submittedName>
        <fullName evidence="5">Succinate-semialdehyde dehydrogenase / glutarate-semialdehyde dehydrogenase</fullName>
    </submittedName>
</protein>
<dbReference type="SUPFAM" id="SSF53720">
    <property type="entry name" value="ALDH-like"/>
    <property type="match status" value="1"/>
</dbReference>
<dbReference type="InterPro" id="IPR016163">
    <property type="entry name" value="Ald_DH_C"/>
</dbReference>
<dbReference type="Proteomes" id="UP000199391">
    <property type="component" value="Unassembled WGS sequence"/>
</dbReference>
<evidence type="ECO:0000313" key="5">
    <source>
        <dbReference type="EMBL" id="SFV00595.1"/>
    </source>
</evidence>
<dbReference type="STRING" id="1035707.SAMN05216552_101969"/>
<dbReference type="Gene3D" id="3.40.605.10">
    <property type="entry name" value="Aldehyde Dehydrogenase, Chain A, domain 1"/>
    <property type="match status" value="1"/>
</dbReference>
<dbReference type="InterPro" id="IPR044148">
    <property type="entry name" value="ALDH_GabD1-like"/>
</dbReference>
<dbReference type="PANTHER" id="PTHR43217">
    <property type="entry name" value="SUCCINATE SEMIALDEHYDE DEHYDROGENASE [NAD(P)+] SAD"/>
    <property type="match status" value="1"/>
</dbReference>
<dbReference type="PANTHER" id="PTHR43217:SF1">
    <property type="entry name" value="SUCCINATE SEMIALDEHYDE DEHYDROGENASE [NAD(P)+] SAD"/>
    <property type="match status" value="1"/>
</dbReference>
<comment type="similarity">
    <text evidence="1">Belongs to the aldehyde dehydrogenase family.</text>
</comment>
<dbReference type="FunFam" id="3.40.309.10:FF:000010">
    <property type="entry name" value="Gamma-aminobutyraldehyde dehydrogenase"/>
    <property type="match status" value="1"/>
</dbReference>
<dbReference type="EMBL" id="FPBO01000019">
    <property type="protein sequence ID" value="SFV00595.1"/>
    <property type="molecule type" value="Genomic_DNA"/>
</dbReference>
<evidence type="ECO:0000256" key="2">
    <source>
        <dbReference type="ARBA" id="ARBA00022857"/>
    </source>
</evidence>
<evidence type="ECO:0000256" key="3">
    <source>
        <dbReference type="ARBA" id="ARBA00023002"/>
    </source>
</evidence>
<name>A0A1I7KT59_9BURK</name>
<dbReference type="FunFam" id="3.40.605.10:FF:000012">
    <property type="entry name" value="NAD-dependent succinate-semialdehyde dehydrogenase"/>
    <property type="match status" value="1"/>
</dbReference>
<dbReference type="InterPro" id="IPR016161">
    <property type="entry name" value="Ald_DH/histidinol_DH"/>
</dbReference>
<feature type="domain" description="Aldehyde dehydrogenase" evidence="4">
    <location>
        <begin position="2"/>
        <end position="450"/>
    </location>
</feature>
<organism evidence="5 6">
    <name type="scientific">Pseudoduganella namucuonensis</name>
    <dbReference type="NCBI Taxonomy" id="1035707"/>
    <lineage>
        <taxon>Bacteria</taxon>
        <taxon>Pseudomonadati</taxon>
        <taxon>Pseudomonadota</taxon>
        <taxon>Betaproteobacteria</taxon>
        <taxon>Burkholderiales</taxon>
        <taxon>Oxalobacteraceae</taxon>
        <taxon>Telluria group</taxon>
        <taxon>Pseudoduganella</taxon>
    </lineage>
</organism>
<dbReference type="InterPro" id="IPR015590">
    <property type="entry name" value="Aldehyde_DH_dom"/>
</dbReference>
<proteinExistence type="inferred from homology"/>
<keyword evidence="6" id="KW-1185">Reference proteome</keyword>
<dbReference type="GO" id="GO:0004777">
    <property type="term" value="F:succinate-semialdehyde dehydrogenase (NAD+) activity"/>
    <property type="evidence" value="ECO:0007669"/>
    <property type="project" value="TreeGrafter"/>
</dbReference>
<evidence type="ECO:0000256" key="1">
    <source>
        <dbReference type="ARBA" id="ARBA00009986"/>
    </source>
</evidence>
<dbReference type="RefSeq" id="WP_093557262.1">
    <property type="nucleotide sequence ID" value="NZ_FPBO01000019.1"/>
</dbReference>
<gene>
    <name evidence="5" type="ORF">SAMN05216552_101969</name>
</gene>
<dbReference type="OrthoDB" id="6187633at2"/>
<dbReference type="InterPro" id="IPR047110">
    <property type="entry name" value="GABD/Sad-like"/>
</dbReference>
<keyword evidence="2" id="KW-0521">NADP</keyword>
<keyword evidence="3" id="KW-0560">Oxidoreductase</keyword>